<gene>
    <name evidence="6" type="ORF">EDD54_3727</name>
</gene>
<dbReference type="CDD" id="cd05013">
    <property type="entry name" value="SIS_RpiR"/>
    <property type="match status" value="1"/>
</dbReference>
<dbReference type="PROSITE" id="PS51464">
    <property type="entry name" value="SIS"/>
    <property type="match status" value="1"/>
</dbReference>
<accession>A0A4R6R8U3</accession>
<dbReference type="PROSITE" id="PS51071">
    <property type="entry name" value="HTH_RPIR"/>
    <property type="match status" value="1"/>
</dbReference>
<protein>
    <submittedName>
        <fullName evidence="6">RpiR family transcriptional regulator</fullName>
    </submittedName>
</protein>
<feature type="domain" description="HTH rpiR-type" evidence="4">
    <location>
        <begin position="8"/>
        <end position="84"/>
    </location>
</feature>
<dbReference type="InterPro" id="IPR046348">
    <property type="entry name" value="SIS_dom_sf"/>
</dbReference>
<dbReference type="GO" id="GO:1901135">
    <property type="term" value="P:carbohydrate derivative metabolic process"/>
    <property type="evidence" value="ECO:0007669"/>
    <property type="project" value="InterPro"/>
</dbReference>
<dbReference type="EMBL" id="SNXY01000010">
    <property type="protein sequence ID" value="TDP82460.1"/>
    <property type="molecule type" value="Genomic_DNA"/>
</dbReference>
<dbReference type="InterPro" id="IPR047640">
    <property type="entry name" value="RpiR-like"/>
</dbReference>
<evidence type="ECO:0000256" key="1">
    <source>
        <dbReference type="ARBA" id="ARBA00023015"/>
    </source>
</evidence>
<dbReference type="GO" id="GO:0003700">
    <property type="term" value="F:DNA-binding transcription factor activity"/>
    <property type="evidence" value="ECO:0007669"/>
    <property type="project" value="InterPro"/>
</dbReference>
<dbReference type="InterPro" id="IPR009057">
    <property type="entry name" value="Homeodomain-like_sf"/>
</dbReference>
<dbReference type="PANTHER" id="PTHR30514:SF1">
    <property type="entry name" value="HTH-TYPE TRANSCRIPTIONAL REGULATOR HEXR-RELATED"/>
    <property type="match status" value="1"/>
</dbReference>
<evidence type="ECO:0000256" key="2">
    <source>
        <dbReference type="ARBA" id="ARBA00023125"/>
    </source>
</evidence>
<organism evidence="6 7">
    <name type="scientific">Oharaeibacter diazotrophicus</name>
    <dbReference type="NCBI Taxonomy" id="1920512"/>
    <lineage>
        <taxon>Bacteria</taxon>
        <taxon>Pseudomonadati</taxon>
        <taxon>Pseudomonadota</taxon>
        <taxon>Alphaproteobacteria</taxon>
        <taxon>Hyphomicrobiales</taxon>
        <taxon>Pleomorphomonadaceae</taxon>
        <taxon>Oharaeibacter</taxon>
    </lineage>
</organism>
<dbReference type="SUPFAM" id="SSF46689">
    <property type="entry name" value="Homeodomain-like"/>
    <property type="match status" value="1"/>
</dbReference>
<evidence type="ECO:0000259" key="5">
    <source>
        <dbReference type="PROSITE" id="PS51464"/>
    </source>
</evidence>
<dbReference type="GO" id="GO:0003677">
    <property type="term" value="F:DNA binding"/>
    <property type="evidence" value="ECO:0007669"/>
    <property type="project" value="UniProtKB-KW"/>
</dbReference>
<dbReference type="Proteomes" id="UP000294547">
    <property type="component" value="Unassembled WGS sequence"/>
</dbReference>
<dbReference type="RefSeq" id="WP_165644555.1">
    <property type="nucleotide sequence ID" value="NZ_BSPM01000007.1"/>
</dbReference>
<evidence type="ECO:0000259" key="4">
    <source>
        <dbReference type="PROSITE" id="PS51071"/>
    </source>
</evidence>
<keyword evidence="7" id="KW-1185">Reference proteome</keyword>
<dbReference type="InterPro" id="IPR035472">
    <property type="entry name" value="RpiR-like_SIS"/>
</dbReference>
<evidence type="ECO:0000313" key="6">
    <source>
        <dbReference type="EMBL" id="TDP82460.1"/>
    </source>
</evidence>
<dbReference type="SUPFAM" id="SSF53697">
    <property type="entry name" value="SIS domain"/>
    <property type="match status" value="1"/>
</dbReference>
<dbReference type="Pfam" id="PF01418">
    <property type="entry name" value="HTH_6"/>
    <property type="match status" value="1"/>
</dbReference>
<dbReference type="InterPro" id="IPR000281">
    <property type="entry name" value="HTH_RpiR"/>
</dbReference>
<dbReference type="InterPro" id="IPR001347">
    <property type="entry name" value="SIS_dom"/>
</dbReference>
<dbReference type="GO" id="GO:0097367">
    <property type="term" value="F:carbohydrate derivative binding"/>
    <property type="evidence" value="ECO:0007669"/>
    <property type="project" value="InterPro"/>
</dbReference>
<dbReference type="AlphaFoldDB" id="A0A4R6R8U3"/>
<dbReference type="Gene3D" id="3.40.50.10490">
    <property type="entry name" value="Glucose-6-phosphate isomerase like protein, domain 1"/>
    <property type="match status" value="1"/>
</dbReference>
<sequence>MMDVSDPKAVGPRIRMMLPTLTDLEARIVEMLFARRDLDAATPLKEVAEAAGVSEAMVVKLSKKLGFSGYRDFRAGLVEYNRLPSAELFRELEPEDGTAEIIAKVFRTAAQSLEETQAVLDHAGFERAAEIVHGARQRDLYGVGGSAQIARDVAHKLLRIGIRANAFDDLHLMLMSAALLGPDDAVIAFSHSGRSTAVIEAAALARRNGARVVAVTAYPQSPLAEVADVSLIATARGSTLTGESAAARVAKLTLLDAIFVAVARRDYAAAERNLEKTMSAVQARRRSA</sequence>
<evidence type="ECO:0000256" key="3">
    <source>
        <dbReference type="ARBA" id="ARBA00023163"/>
    </source>
</evidence>
<dbReference type="Gene3D" id="1.10.10.10">
    <property type="entry name" value="Winged helix-like DNA-binding domain superfamily/Winged helix DNA-binding domain"/>
    <property type="match status" value="1"/>
</dbReference>
<dbReference type="Pfam" id="PF01380">
    <property type="entry name" value="SIS"/>
    <property type="match status" value="1"/>
</dbReference>
<keyword evidence="2" id="KW-0238">DNA-binding</keyword>
<feature type="domain" description="SIS" evidence="5">
    <location>
        <begin position="128"/>
        <end position="268"/>
    </location>
</feature>
<name>A0A4R6R8U3_9HYPH</name>
<dbReference type="InterPro" id="IPR036388">
    <property type="entry name" value="WH-like_DNA-bd_sf"/>
</dbReference>
<keyword evidence="3" id="KW-0804">Transcription</keyword>
<comment type="caution">
    <text evidence="6">The sequence shown here is derived from an EMBL/GenBank/DDBJ whole genome shotgun (WGS) entry which is preliminary data.</text>
</comment>
<dbReference type="PANTHER" id="PTHR30514">
    <property type="entry name" value="GLUCOKINASE"/>
    <property type="match status" value="1"/>
</dbReference>
<evidence type="ECO:0000313" key="7">
    <source>
        <dbReference type="Proteomes" id="UP000294547"/>
    </source>
</evidence>
<keyword evidence="1" id="KW-0805">Transcription regulation</keyword>
<reference evidence="6 7" key="1">
    <citation type="submission" date="2019-03" db="EMBL/GenBank/DDBJ databases">
        <title>Genomic Encyclopedia of Type Strains, Phase IV (KMG-IV): sequencing the most valuable type-strain genomes for metagenomic binning, comparative biology and taxonomic classification.</title>
        <authorList>
            <person name="Goeker M."/>
        </authorList>
    </citation>
    <scope>NUCLEOTIDE SEQUENCE [LARGE SCALE GENOMIC DNA]</scope>
    <source>
        <strain evidence="6 7">DSM 102969</strain>
    </source>
</reference>
<proteinExistence type="predicted"/>
<dbReference type="NCBIfam" id="NF008458">
    <property type="entry name" value="PRK11337.1"/>
    <property type="match status" value="1"/>
</dbReference>